<dbReference type="Proteomes" id="UP000703269">
    <property type="component" value="Unassembled WGS sequence"/>
</dbReference>
<name>A0A9P3LLZ9_9APHY</name>
<protein>
    <submittedName>
        <fullName evidence="1">Uncharacterized protein</fullName>
    </submittedName>
</protein>
<dbReference type="AlphaFoldDB" id="A0A9P3LLZ9"/>
<keyword evidence="2" id="KW-1185">Reference proteome</keyword>
<organism evidence="1 2">
    <name type="scientific">Phanerochaete sordida</name>
    <dbReference type="NCBI Taxonomy" id="48140"/>
    <lineage>
        <taxon>Eukaryota</taxon>
        <taxon>Fungi</taxon>
        <taxon>Dikarya</taxon>
        <taxon>Basidiomycota</taxon>
        <taxon>Agaricomycotina</taxon>
        <taxon>Agaricomycetes</taxon>
        <taxon>Polyporales</taxon>
        <taxon>Phanerochaetaceae</taxon>
        <taxon>Phanerochaete</taxon>
    </lineage>
</organism>
<comment type="caution">
    <text evidence="1">The sequence shown here is derived from an EMBL/GenBank/DDBJ whole genome shotgun (WGS) entry which is preliminary data.</text>
</comment>
<evidence type="ECO:0000313" key="1">
    <source>
        <dbReference type="EMBL" id="GJF00289.1"/>
    </source>
</evidence>
<accession>A0A9P3LLZ9</accession>
<proteinExistence type="predicted"/>
<evidence type="ECO:0000313" key="2">
    <source>
        <dbReference type="Proteomes" id="UP000703269"/>
    </source>
</evidence>
<dbReference type="OrthoDB" id="2803395at2759"/>
<dbReference type="EMBL" id="BPQB01000144">
    <property type="protein sequence ID" value="GJF00289.1"/>
    <property type="molecule type" value="Genomic_DNA"/>
</dbReference>
<sequence>MSSSPKSLLDLPNELLWMIKDAVGEHLLGNACFYLLCTRTSAFYHTTSAADWQRVLRANGLGLATYEYVDESEYEHIAFACAHHAWACTHPHCGRARLEENYRLMGEATAAWPTLRGDGAAGTVRSPHFDVAPDEGALVPSTLFAHIAFRAPARTRAARAHTQQLAYLRPAGQDARQRVPGETLDAHPVALRTFASFPPLEAMNVDAPFEVPRMLNRTGLTARDVCRYLSSCLDQKVYPDTLKDALRELGDDAAKGISWDANTVQECVKQMRDWFQVVRWTGFEYQRRERNRWFMLKFEPRALPASAKDVEGLCSPDPAADEETESDAAHLRVSLRQGVSF</sequence>
<gene>
    <name evidence="1" type="ORF">PsYK624_165730</name>
</gene>
<reference evidence="1 2" key="1">
    <citation type="submission" date="2021-08" db="EMBL/GenBank/DDBJ databases">
        <title>Draft Genome Sequence of Phanerochaete sordida strain YK-624.</title>
        <authorList>
            <person name="Mori T."/>
            <person name="Dohra H."/>
            <person name="Suzuki T."/>
            <person name="Kawagishi H."/>
            <person name="Hirai H."/>
        </authorList>
    </citation>
    <scope>NUCLEOTIDE SEQUENCE [LARGE SCALE GENOMIC DNA]</scope>
    <source>
        <strain evidence="1 2">YK-624</strain>
    </source>
</reference>